<gene>
    <name evidence="6" type="ORF">GCM10010978_05170</name>
</gene>
<comment type="catalytic activity">
    <reaction evidence="4">
        <text>L-aspartate + L-glutamine + ATP + H2O = L-asparagine + L-glutamate + AMP + diphosphate + H(+)</text>
        <dbReference type="Rhea" id="RHEA:12228"/>
        <dbReference type="ChEBI" id="CHEBI:15377"/>
        <dbReference type="ChEBI" id="CHEBI:15378"/>
        <dbReference type="ChEBI" id="CHEBI:29985"/>
        <dbReference type="ChEBI" id="CHEBI:29991"/>
        <dbReference type="ChEBI" id="CHEBI:30616"/>
        <dbReference type="ChEBI" id="CHEBI:33019"/>
        <dbReference type="ChEBI" id="CHEBI:58048"/>
        <dbReference type="ChEBI" id="CHEBI:58359"/>
        <dbReference type="ChEBI" id="CHEBI:456215"/>
        <dbReference type="EC" id="6.3.5.4"/>
    </reaction>
</comment>
<keyword evidence="3" id="KW-0028">Amino-acid biosynthesis</keyword>
<evidence type="ECO:0000313" key="6">
    <source>
        <dbReference type="EMBL" id="GGH70337.1"/>
    </source>
</evidence>
<evidence type="ECO:0000256" key="2">
    <source>
        <dbReference type="ARBA" id="ARBA00012737"/>
    </source>
</evidence>
<dbReference type="EMBL" id="BMEV01000006">
    <property type="protein sequence ID" value="GGH70337.1"/>
    <property type="molecule type" value="Genomic_DNA"/>
</dbReference>
<evidence type="ECO:0000256" key="3">
    <source>
        <dbReference type="ARBA" id="ARBA00022888"/>
    </source>
</evidence>
<evidence type="ECO:0000256" key="1">
    <source>
        <dbReference type="ARBA" id="ARBA00005187"/>
    </source>
</evidence>
<dbReference type="InterPro" id="IPR017932">
    <property type="entry name" value="GATase_2_dom"/>
</dbReference>
<protein>
    <recommendedName>
        <fullName evidence="2">asparagine synthase (glutamine-hydrolyzing)</fullName>
        <ecNumber evidence="2">6.3.5.4</ecNumber>
    </recommendedName>
</protein>
<dbReference type="EC" id="6.3.5.4" evidence="2"/>
<reference evidence="6" key="1">
    <citation type="journal article" date="2014" name="Int. J. Syst. Evol. Microbiol.">
        <title>Complete genome sequence of Corynebacterium casei LMG S-19264T (=DSM 44701T), isolated from a smear-ripened cheese.</title>
        <authorList>
            <consortium name="US DOE Joint Genome Institute (JGI-PGF)"/>
            <person name="Walter F."/>
            <person name="Albersmeier A."/>
            <person name="Kalinowski J."/>
            <person name="Ruckert C."/>
        </authorList>
    </citation>
    <scope>NUCLEOTIDE SEQUENCE</scope>
    <source>
        <strain evidence="6">CGMCC 1.12360</strain>
    </source>
</reference>
<proteinExistence type="predicted"/>
<dbReference type="AlphaFoldDB" id="A0A8J2ZQZ9"/>
<dbReference type="Pfam" id="PF13537">
    <property type="entry name" value="GATase_7"/>
    <property type="match status" value="1"/>
</dbReference>
<keyword evidence="7" id="KW-1185">Reference proteome</keyword>
<dbReference type="GO" id="GO:0006529">
    <property type="term" value="P:asparagine biosynthetic process"/>
    <property type="evidence" value="ECO:0007669"/>
    <property type="project" value="UniProtKB-KW"/>
</dbReference>
<evidence type="ECO:0000259" key="5">
    <source>
        <dbReference type="PROSITE" id="PS51278"/>
    </source>
</evidence>
<dbReference type="Proteomes" id="UP000602050">
    <property type="component" value="Unassembled WGS sequence"/>
</dbReference>
<dbReference type="Gene3D" id="3.60.20.10">
    <property type="entry name" value="Glutamine Phosphoribosylpyrophosphate, subunit 1, domain 1"/>
    <property type="match status" value="1"/>
</dbReference>
<evidence type="ECO:0000313" key="7">
    <source>
        <dbReference type="Proteomes" id="UP000602050"/>
    </source>
</evidence>
<evidence type="ECO:0000256" key="4">
    <source>
        <dbReference type="ARBA" id="ARBA00048741"/>
    </source>
</evidence>
<dbReference type="InterPro" id="IPR029055">
    <property type="entry name" value="Ntn_hydrolases_N"/>
</dbReference>
<dbReference type="GO" id="GO:0004066">
    <property type="term" value="F:asparagine synthase (glutamine-hydrolyzing) activity"/>
    <property type="evidence" value="ECO:0007669"/>
    <property type="project" value="UniProtKB-EC"/>
</dbReference>
<dbReference type="PANTHER" id="PTHR43284:SF1">
    <property type="entry name" value="ASPARAGINE SYNTHETASE"/>
    <property type="match status" value="1"/>
</dbReference>
<comment type="pathway">
    <text evidence="1">Amino-acid biosynthesis; L-asparagine biosynthesis; L-asparagine from L-aspartate (L-Gln route): step 1/1.</text>
</comment>
<organism evidence="6 7">
    <name type="scientific">Compostibacillus humi</name>
    <dbReference type="NCBI Taxonomy" id="1245525"/>
    <lineage>
        <taxon>Bacteria</taxon>
        <taxon>Bacillati</taxon>
        <taxon>Bacillota</taxon>
        <taxon>Bacilli</taxon>
        <taxon>Bacillales</taxon>
        <taxon>Bacillaceae</taxon>
        <taxon>Compostibacillus</taxon>
    </lineage>
</organism>
<name>A0A8J2ZQZ9_9BACI</name>
<sequence>MEDFAGIVHFHEERIPGDYGYRLMKALQQSPLEQGMLWQRHNAFLGYQKQWTANDEEVMPIEDRENGLVITGKIRLANRKMLLRKLRITDSVQDGEILLRLYEKFGVDAARLAEGSFSFVIYDEKEQKIFAVRNKAEKNSLYFYHDSRRFACSSRIEPLFTLPYIEKRANKHYQVIASAGMDETHFLTPYMYIYQLPPSHVCVISRQSITIKEIGVRLREERKSIMSLLG</sequence>
<dbReference type="PROSITE" id="PS51278">
    <property type="entry name" value="GATASE_TYPE_2"/>
    <property type="match status" value="1"/>
</dbReference>
<dbReference type="RefSeq" id="WP_188390815.1">
    <property type="nucleotide sequence ID" value="NZ_BMEV01000006.1"/>
</dbReference>
<dbReference type="PANTHER" id="PTHR43284">
    <property type="entry name" value="ASPARAGINE SYNTHETASE (GLUTAMINE-HYDROLYZING)"/>
    <property type="match status" value="1"/>
</dbReference>
<dbReference type="InterPro" id="IPR051786">
    <property type="entry name" value="ASN_synthetase/amidase"/>
</dbReference>
<keyword evidence="3" id="KW-0061">Asparagine biosynthesis</keyword>
<dbReference type="SUPFAM" id="SSF56235">
    <property type="entry name" value="N-terminal nucleophile aminohydrolases (Ntn hydrolases)"/>
    <property type="match status" value="1"/>
</dbReference>
<accession>A0A8J2ZQZ9</accession>
<feature type="domain" description="Glutamine amidotransferase type-2" evidence="5">
    <location>
        <begin position="1"/>
        <end position="207"/>
    </location>
</feature>
<dbReference type="GO" id="GO:0005829">
    <property type="term" value="C:cytosol"/>
    <property type="evidence" value="ECO:0007669"/>
    <property type="project" value="TreeGrafter"/>
</dbReference>
<reference evidence="6" key="2">
    <citation type="submission" date="2020-09" db="EMBL/GenBank/DDBJ databases">
        <authorList>
            <person name="Sun Q."/>
            <person name="Zhou Y."/>
        </authorList>
    </citation>
    <scope>NUCLEOTIDE SEQUENCE</scope>
    <source>
        <strain evidence="6">CGMCC 1.12360</strain>
    </source>
</reference>
<comment type="caution">
    <text evidence="6">The sequence shown here is derived from an EMBL/GenBank/DDBJ whole genome shotgun (WGS) entry which is preliminary data.</text>
</comment>